<gene>
    <name evidence="1" type="ORF">FRX48_07201</name>
</gene>
<sequence length="136" mass="14511">MRLSDATLGASAHRESDIRHTTAQAYSSGSTTQIFCRAGTRTYIVVRFLHEIPGRAILSLLEDAYDAIYDIIENLGDGIIPQGYYSYPGAAASASAASSSSSAAVAATAHGGLQLYAQNVNNHQQTWGCWGGRSRR</sequence>
<dbReference type="AlphaFoldDB" id="A0A5M8PHH8"/>
<protein>
    <submittedName>
        <fullName evidence="1">Uncharacterized protein</fullName>
    </submittedName>
</protein>
<evidence type="ECO:0000313" key="1">
    <source>
        <dbReference type="EMBL" id="KAA6408857.1"/>
    </source>
</evidence>
<proteinExistence type="predicted"/>
<dbReference type="Proteomes" id="UP000324767">
    <property type="component" value="Unassembled WGS sequence"/>
</dbReference>
<dbReference type="EMBL" id="VXIT01000012">
    <property type="protein sequence ID" value="KAA6408857.1"/>
    <property type="molecule type" value="Genomic_DNA"/>
</dbReference>
<accession>A0A5M8PHH8</accession>
<reference evidence="1 2" key="1">
    <citation type="submission" date="2019-09" db="EMBL/GenBank/DDBJ databases">
        <title>The hologenome of the rock-dwelling lichen Lasallia pustulata.</title>
        <authorList>
            <person name="Greshake Tzovaras B."/>
            <person name="Segers F."/>
            <person name="Bicker A."/>
            <person name="Dal Grande F."/>
            <person name="Otte J."/>
            <person name="Hankeln T."/>
            <person name="Schmitt I."/>
            <person name="Ebersberger I."/>
        </authorList>
    </citation>
    <scope>NUCLEOTIDE SEQUENCE [LARGE SCALE GENOMIC DNA]</scope>
    <source>
        <strain evidence="1">A1-1</strain>
    </source>
</reference>
<name>A0A5M8PHH8_9LECA</name>
<evidence type="ECO:0000313" key="2">
    <source>
        <dbReference type="Proteomes" id="UP000324767"/>
    </source>
</evidence>
<organism evidence="1 2">
    <name type="scientific">Lasallia pustulata</name>
    <dbReference type="NCBI Taxonomy" id="136370"/>
    <lineage>
        <taxon>Eukaryota</taxon>
        <taxon>Fungi</taxon>
        <taxon>Dikarya</taxon>
        <taxon>Ascomycota</taxon>
        <taxon>Pezizomycotina</taxon>
        <taxon>Lecanoromycetes</taxon>
        <taxon>OSLEUM clade</taxon>
        <taxon>Umbilicariomycetidae</taxon>
        <taxon>Umbilicariales</taxon>
        <taxon>Umbilicariaceae</taxon>
        <taxon>Lasallia</taxon>
    </lineage>
</organism>
<comment type="caution">
    <text evidence="1">The sequence shown here is derived from an EMBL/GenBank/DDBJ whole genome shotgun (WGS) entry which is preliminary data.</text>
</comment>